<accession>A0ABZ1IJD7</accession>
<feature type="compositionally biased region" description="Low complexity" evidence="1">
    <location>
        <begin position="138"/>
        <end position="147"/>
    </location>
</feature>
<feature type="compositionally biased region" description="Polar residues" evidence="1">
    <location>
        <begin position="124"/>
        <end position="137"/>
    </location>
</feature>
<dbReference type="Proteomes" id="UP001330812">
    <property type="component" value="Chromosome"/>
</dbReference>
<evidence type="ECO:0000256" key="2">
    <source>
        <dbReference type="SAM" id="Phobius"/>
    </source>
</evidence>
<keyword evidence="2" id="KW-0812">Transmembrane</keyword>
<evidence type="ECO:0000256" key="1">
    <source>
        <dbReference type="SAM" id="MobiDB-lite"/>
    </source>
</evidence>
<organism evidence="3 4">
    <name type="scientific">Amycolatopsis rhabdoformis</name>
    <dbReference type="NCBI Taxonomy" id="1448059"/>
    <lineage>
        <taxon>Bacteria</taxon>
        <taxon>Bacillati</taxon>
        <taxon>Actinomycetota</taxon>
        <taxon>Actinomycetes</taxon>
        <taxon>Pseudonocardiales</taxon>
        <taxon>Pseudonocardiaceae</taxon>
        <taxon>Amycolatopsis</taxon>
    </lineage>
</organism>
<keyword evidence="4" id="KW-1185">Reference proteome</keyword>
<reference evidence="3 4" key="1">
    <citation type="journal article" date="2015" name="Int. J. Syst. Evol. Microbiol.">
        <title>Amycolatopsis rhabdoformis sp. nov., an actinomycete isolated from a tropical forest soil.</title>
        <authorList>
            <person name="Souza W.R."/>
            <person name="Silva R.E."/>
            <person name="Goodfellow M."/>
            <person name="Busarakam K."/>
            <person name="Figueiro F.S."/>
            <person name="Ferreira D."/>
            <person name="Rodrigues-Filho E."/>
            <person name="Moraes L.A.B."/>
            <person name="Zucchi T.D."/>
        </authorList>
    </citation>
    <scope>NUCLEOTIDE SEQUENCE [LARGE SCALE GENOMIC DNA]</scope>
    <source>
        <strain evidence="3 4">NCIMB 14900</strain>
    </source>
</reference>
<name>A0ABZ1IJD7_9PSEU</name>
<proteinExistence type="predicted"/>
<evidence type="ECO:0000313" key="3">
    <source>
        <dbReference type="EMBL" id="WSE34357.1"/>
    </source>
</evidence>
<evidence type="ECO:0000313" key="4">
    <source>
        <dbReference type="Proteomes" id="UP001330812"/>
    </source>
</evidence>
<feature type="region of interest" description="Disordered" evidence="1">
    <location>
        <begin position="76"/>
        <end position="147"/>
    </location>
</feature>
<keyword evidence="2" id="KW-0472">Membrane</keyword>
<feature type="transmembrane region" description="Helical" evidence="2">
    <location>
        <begin position="29"/>
        <end position="47"/>
    </location>
</feature>
<dbReference type="EMBL" id="CP142149">
    <property type="protein sequence ID" value="WSE34357.1"/>
    <property type="molecule type" value="Genomic_DNA"/>
</dbReference>
<feature type="region of interest" description="Disordered" evidence="1">
    <location>
        <begin position="159"/>
        <end position="197"/>
    </location>
</feature>
<feature type="compositionally biased region" description="Low complexity" evidence="1">
    <location>
        <begin position="103"/>
        <end position="117"/>
    </location>
</feature>
<gene>
    <name evidence="3" type="ORF">VSH64_20050</name>
</gene>
<protein>
    <submittedName>
        <fullName evidence="3">Uncharacterized protein</fullName>
    </submittedName>
</protein>
<keyword evidence="2" id="KW-1133">Transmembrane helix</keyword>
<sequence length="258" mass="26600">MLYIVLVLVVAALALLVTALITASSLWAWVSIGLSVLAGLILLVDWLRRRNRPEAAEAEPAVVKAEKSEAFDAEQTALLPSTGVLGDPAEVPEPEIEPEPEAAAEASKPVDAAQPVEADADAARTQQPEADTSTTPDATEAAATSGTAAAGAAAAGASLAAETAGTTDEPAAATTDKTPPVRETPPAEEETSPEDLAVVKELEDEVVVVDEYPRYHLVDCAWLSGRDPIPIGVGEARQLGFTPCARCGPDAVLAAAHR</sequence>
<dbReference type="RefSeq" id="WP_326837163.1">
    <property type="nucleotide sequence ID" value="NZ_CP142149.1"/>
</dbReference>
<feature type="compositionally biased region" description="Acidic residues" evidence="1">
    <location>
        <begin position="90"/>
        <end position="102"/>
    </location>
</feature>